<feature type="transmembrane region" description="Helical" evidence="7">
    <location>
        <begin position="189"/>
        <end position="209"/>
    </location>
</feature>
<feature type="region of interest" description="Disordered" evidence="6">
    <location>
        <begin position="547"/>
        <end position="567"/>
    </location>
</feature>
<feature type="transmembrane region" description="Helical" evidence="7">
    <location>
        <begin position="361"/>
        <end position="387"/>
    </location>
</feature>
<dbReference type="InterPro" id="IPR019336">
    <property type="entry name" value="GPR180/TMEM145_TM"/>
</dbReference>
<evidence type="ECO:0000259" key="10">
    <source>
        <dbReference type="Pfam" id="PF21892"/>
    </source>
</evidence>
<keyword evidence="3 7" id="KW-1133">Transmembrane helix</keyword>
<feature type="transmembrane region" description="Helical" evidence="7">
    <location>
        <begin position="294"/>
        <end position="311"/>
    </location>
</feature>
<reference evidence="11" key="2">
    <citation type="submission" date="2025-09" db="UniProtKB">
        <authorList>
            <consortium name="Ensembl"/>
        </authorList>
    </citation>
    <scope>IDENTIFICATION</scope>
</reference>
<accession>A0A2K5K9V2</accession>
<reference evidence="11" key="1">
    <citation type="submission" date="2025-08" db="UniProtKB">
        <authorList>
            <consortium name="Ensembl"/>
        </authorList>
    </citation>
    <scope>IDENTIFICATION</scope>
</reference>
<evidence type="ECO:0000259" key="9">
    <source>
        <dbReference type="Pfam" id="PF10192"/>
    </source>
</evidence>
<evidence type="ECO:0000313" key="12">
    <source>
        <dbReference type="Proteomes" id="UP000233080"/>
    </source>
</evidence>
<dbReference type="AlphaFoldDB" id="A0A2K5K9V2"/>
<feature type="domain" description="GPR180/TMEM145 transmembrane" evidence="9">
    <location>
        <begin position="191"/>
        <end position="411"/>
    </location>
</feature>
<keyword evidence="4 7" id="KW-0472">Membrane</keyword>
<evidence type="ECO:0000256" key="8">
    <source>
        <dbReference type="SAM" id="SignalP"/>
    </source>
</evidence>
<dbReference type="InterPro" id="IPR053880">
    <property type="entry name" value="GPR180-like_N"/>
</dbReference>
<protein>
    <submittedName>
        <fullName evidence="11">Uncharacterized protein</fullName>
    </submittedName>
</protein>
<evidence type="ECO:0000256" key="4">
    <source>
        <dbReference type="ARBA" id="ARBA00023136"/>
    </source>
</evidence>
<keyword evidence="12" id="KW-1185">Reference proteome</keyword>
<evidence type="ECO:0000313" key="11">
    <source>
        <dbReference type="Ensembl" id="ENSCANP00000037868.1"/>
    </source>
</evidence>
<feature type="signal peptide" evidence="8">
    <location>
        <begin position="1"/>
        <end position="29"/>
    </location>
</feature>
<keyword evidence="8" id="KW-0732">Signal</keyword>
<dbReference type="Pfam" id="PF10192">
    <property type="entry name" value="GPR180-TMEM145_TM"/>
    <property type="match status" value="1"/>
</dbReference>
<evidence type="ECO:0000256" key="7">
    <source>
        <dbReference type="SAM" id="Phobius"/>
    </source>
</evidence>
<evidence type="ECO:0000256" key="2">
    <source>
        <dbReference type="ARBA" id="ARBA00022692"/>
    </source>
</evidence>
<feature type="domain" description="GPR180-like N-terminal" evidence="10">
    <location>
        <begin position="32"/>
        <end position="162"/>
    </location>
</feature>
<feature type="transmembrane region" description="Helical" evidence="7">
    <location>
        <begin position="221"/>
        <end position="243"/>
    </location>
</feature>
<comment type="subcellular location">
    <subcellularLocation>
        <location evidence="1">Membrane</location>
        <topology evidence="1">Multi-pass membrane protein</topology>
    </subcellularLocation>
</comment>
<feature type="transmembrane region" description="Helical" evidence="7">
    <location>
        <begin position="331"/>
        <end position="349"/>
    </location>
</feature>
<organism evidence="11 12">
    <name type="scientific">Colobus angolensis palliatus</name>
    <name type="common">Peters' Angolan colobus</name>
    <dbReference type="NCBI Taxonomy" id="336983"/>
    <lineage>
        <taxon>Eukaryota</taxon>
        <taxon>Metazoa</taxon>
        <taxon>Chordata</taxon>
        <taxon>Craniata</taxon>
        <taxon>Vertebrata</taxon>
        <taxon>Euteleostomi</taxon>
        <taxon>Mammalia</taxon>
        <taxon>Eutheria</taxon>
        <taxon>Euarchontoglires</taxon>
        <taxon>Primates</taxon>
        <taxon>Haplorrhini</taxon>
        <taxon>Catarrhini</taxon>
        <taxon>Cercopithecidae</taxon>
        <taxon>Colobinae</taxon>
        <taxon>Colobus</taxon>
    </lineage>
</organism>
<name>A0A2K5K9V2_COLAP</name>
<dbReference type="Ensembl" id="ENSCANT00000061122.1">
    <property type="protein sequence ID" value="ENSCANP00000037868.1"/>
    <property type="gene ID" value="ENSCANG00000042587.1"/>
</dbReference>
<evidence type="ECO:0000256" key="3">
    <source>
        <dbReference type="ARBA" id="ARBA00022989"/>
    </source>
</evidence>
<evidence type="ECO:0000256" key="6">
    <source>
        <dbReference type="SAM" id="MobiDB-lite"/>
    </source>
</evidence>
<dbReference type="STRING" id="336983.ENSCANP00000037868"/>
<feature type="chain" id="PRO_5014340966" evidence="8">
    <location>
        <begin position="30"/>
        <end position="621"/>
    </location>
</feature>
<proteinExistence type="predicted"/>
<dbReference type="GO" id="GO:0007186">
    <property type="term" value="P:G protein-coupled receptor signaling pathway"/>
    <property type="evidence" value="ECO:0007669"/>
    <property type="project" value="InterPro"/>
</dbReference>
<dbReference type="GO" id="GO:0016020">
    <property type="term" value="C:membrane"/>
    <property type="evidence" value="ECO:0007669"/>
    <property type="project" value="UniProtKB-SubCell"/>
</dbReference>
<dbReference type="PANTHER" id="PTHR23252">
    <property type="entry name" value="INTIMAL THICKNESS RECEPTOR-RELATED"/>
    <property type="match status" value="1"/>
</dbReference>
<dbReference type="PANTHER" id="PTHR23252:SF24">
    <property type="entry name" value="TRANSMEMBRANE PROTEIN 145"/>
    <property type="match status" value="1"/>
</dbReference>
<evidence type="ECO:0000256" key="5">
    <source>
        <dbReference type="ARBA" id="ARBA00023180"/>
    </source>
</evidence>
<evidence type="ECO:0000256" key="1">
    <source>
        <dbReference type="ARBA" id="ARBA00004141"/>
    </source>
</evidence>
<dbReference type="Pfam" id="PF21892">
    <property type="entry name" value="TMEM145_N"/>
    <property type="match status" value="1"/>
</dbReference>
<keyword evidence="5" id="KW-0325">Glycoprotein</keyword>
<dbReference type="GO" id="GO:0019236">
    <property type="term" value="P:response to pheromone"/>
    <property type="evidence" value="ECO:0007669"/>
    <property type="project" value="InterPro"/>
</dbReference>
<sequence length="621" mass="69673">MEPQRAPALRRLLPPLLLLLLSLPPRARAKYVRGNLSSKEDWVFLTRFCFLSDYGRLDFRFRYPEAKCCQNILLYFDDPSQWPAVYKAGDKDCLAKESVIRPENNQVINLTTQYAWSGCQVVSEEGTRYLSCSSGRSFRSVRERWWYIALSKCGGDGLQLEYEMVLTNGKSFWTRHFSADEFGILETDVTFLLIFILIFFLSCYFGYLLKGRQLLHTTYKMFMAAAGVEVLSLLFFCIYWGQYATDGIGNESVKILAKLLFSSSFLIFLLMLILLGKGFTVTRGRISHAGSVKLSVYMTLYTLTHVVLLIYEAEFFDPGQVLYTYESPAGYGLIGLQVAAYVWFCYAVLISLRHFPEKQPFYVPFFAAYTLWFFAVPVMALIANFGIPKWAREKIVNGIQLGIHLYAHGVFLVRMGIPPACFPQAPLLCPSESIFFFFFETESHSVSQAEVQWLDLGSLQPLPPEFNLSNSWDYRSCTRPGAPHPRSEHPCPPLLGTLRPAPLPSVPNDPAGAALPVPSLSPCPERRRILGSRCSVTCGPLAPFETSDPAGLRNTRGDRRDPACDSPGLCDPGMDIAMLVSTLKPSLGSVTSDPCYVCPYLHSGGLPSGPWQKDISPFLPK</sequence>
<dbReference type="InterPro" id="IPR047831">
    <property type="entry name" value="GPR180/TMEM145"/>
</dbReference>
<feature type="transmembrane region" description="Helical" evidence="7">
    <location>
        <begin position="255"/>
        <end position="274"/>
    </location>
</feature>
<dbReference type="Proteomes" id="UP000233080">
    <property type="component" value="Unassembled WGS sequence"/>
</dbReference>
<keyword evidence="2 7" id="KW-0812">Transmembrane</keyword>